<sequence>MKIFGRTILLAVLVVLLYPGTASAHVRSTEGAAVIRQDGSTVRFDMNLEYDLLTAATGLGFPPGTDDQKTRLLTEHHEAVEKYLTDRVDVSIDGVVCESVLTRTGVLRLQDRPYARAVLTFTCPGASDGSYRVRYDVFGERDAIVDEHTSIVDYQLGGRSGTYVFDGAHHEFEAGRTGILSAVGRFVAMGVEHILSGLDHVLFLAVLLLGARRLGSVVKVATTFTVAHSVTLVLGVLGWVSVPSQIVEPLIALSIAYVAVENIIGGESRRRLLVVFCFGLLHGLGFASTLSFTDELSPRLIGSLVSFNVGIELGQALIIAVIFPILMLIRRSSWSAVIHLVATLAAAGLGFVWFFQRLLI</sequence>
<keyword evidence="2" id="KW-0732">Signal</keyword>
<evidence type="ECO:0008006" key="5">
    <source>
        <dbReference type="Google" id="ProtNLM"/>
    </source>
</evidence>
<comment type="caution">
    <text evidence="3">The sequence shown here is derived from an EMBL/GenBank/DDBJ whole genome shotgun (WGS) entry which is preliminary data.</text>
</comment>
<feature type="transmembrane region" description="Helical" evidence="1">
    <location>
        <begin position="304"/>
        <end position="329"/>
    </location>
</feature>
<dbReference type="RefSeq" id="WP_192750184.1">
    <property type="nucleotide sequence ID" value="NZ_BAABJL010000236.1"/>
</dbReference>
<keyword evidence="1" id="KW-0472">Membrane</keyword>
<evidence type="ECO:0000256" key="2">
    <source>
        <dbReference type="SAM" id="SignalP"/>
    </source>
</evidence>
<gene>
    <name evidence="3" type="ORF">HEB94_002823</name>
</gene>
<feature type="signal peptide" evidence="2">
    <location>
        <begin position="1"/>
        <end position="24"/>
    </location>
</feature>
<evidence type="ECO:0000313" key="3">
    <source>
        <dbReference type="EMBL" id="MBE1605975.1"/>
    </source>
</evidence>
<dbReference type="EMBL" id="JADBEM010000001">
    <property type="protein sequence ID" value="MBE1605975.1"/>
    <property type="molecule type" value="Genomic_DNA"/>
</dbReference>
<keyword evidence="4" id="KW-1185">Reference proteome</keyword>
<name>A0A927MSA4_9ACTN</name>
<keyword evidence="1" id="KW-1133">Transmembrane helix</keyword>
<dbReference type="Proteomes" id="UP000638648">
    <property type="component" value="Unassembled WGS sequence"/>
</dbReference>
<organism evidence="3 4">
    <name type="scientific">Actinopolymorpha pittospori</name>
    <dbReference type="NCBI Taxonomy" id="648752"/>
    <lineage>
        <taxon>Bacteria</taxon>
        <taxon>Bacillati</taxon>
        <taxon>Actinomycetota</taxon>
        <taxon>Actinomycetes</taxon>
        <taxon>Propionibacteriales</taxon>
        <taxon>Actinopolymorphaceae</taxon>
        <taxon>Actinopolymorpha</taxon>
    </lineage>
</organism>
<feature type="transmembrane region" description="Helical" evidence="1">
    <location>
        <begin position="186"/>
        <end position="209"/>
    </location>
</feature>
<feature type="transmembrane region" description="Helical" evidence="1">
    <location>
        <begin position="246"/>
        <end position="265"/>
    </location>
</feature>
<feature type="transmembrane region" description="Helical" evidence="1">
    <location>
        <begin position="221"/>
        <end position="240"/>
    </location>
</feature>
<reference evidence="3" key="1">
    <citation type="submission" date="2020-10" db="EMBL/GenBank/DDBJ databases">
        <title>Sequencing the genomes of 1000 actinobacteria strains.</title>
        <authorList>
            <person name="Klenk H.-P."/>
        </authorList>
    </citation>
    <scope>NUCLEOTIDE SEQUENCE</scope>
    <source>
        <strain evidence="3">DSM 45354</strain>
    </source>
</reference>
<accession>A0A927MSA4</accession>
<evidence type="ECO:0000313" key="4">
    <source>
        <dbReference type="Proteomes" id="UP000638648"/>
    </source>
</evidence>
<protein>
    <recommendedName>
        <fullName evidence="5">Hydrogenase/urease accessory protein HupE</fullName>
    </recommendedName>
</protein>
<dbReference type="AlphaFoldDB" id="A0A927MSA4"/>
<keyword evidence="1" id="KW-0812">Transmembrane</keyword>
<dbReference type="Pfam" id="PF13795">
    <property type="entry name" value="HupE_UreJ_2"/>
    <property type="match status" value="1"/>
</dbReference>
<proteinExistence type="predicted"/>
<feature type="transmembrane region" description="Helical" evidence="1">
    <location>
        <begin position="272"/>
        <end position="292"/>
    </location>
</feature>
<feature type="transmembrane region" description="Helical" evidence="1">
    <location>
        <begin position="336"/>
        <end position="355"/>
    </location>
</feature>
<feature type="chain" id="PRO_5037092153" description="Hydrogenase/urease accessory protein HupE" evidence="2">
    <location>
        <begin position="25"/>
        <end position="360"/>
    </location>
</feature>
<evidence type="ECO:0000256" key="1">
    <source>
        <dbReference type="SAM" id="Phobius"/>
    </source>
</evidence>
<dbReference type="InterPro" id="IPR032809">
    <property type="entry name" value="Put_HupE_UreJ"/>
</dbReference>